<accession>A0A318I0A1</accession>
<dbReference type="EMBL" id="QJJY01000064">
    <property type="protein sequence ID" value="PXX21037.1"/>
    <property type="molecule type" value="Genomic_DNA"/>
</dbReference>
<dbReference type="Proteomes" id="UP000247755">
    <property type="component" value="Unassembled WGS sequence"/>
</dbReference>
<evidence type="ECO:0000313" key="3">
    <source>
        <dbReference type="Proteomes" id="UP000247755"/>
    </source>
</evidence>
<feature type="compositionally biased region" description="Polar residues" evidence="1">
    <location>
        <begin position="17"/>
        <end position="27"/>
    </location>
</feature>
<dbReference type="AlphaFoldDB" id="A0A318I0A1"/>
<comment type="caution">
    <text evidence="2">The sequence shown here is derived from an EMBL/GenBank/DDBJ whole genome shotgun (WGS) entry which is preliminary data.</text>
</comment>
<organism evidence="2 3">
    <name type="scientific">Burkholderia pyrrocinia</name>
    <name type="common">Pseudomonas pyrrocinia</name>
    <dbReference type="NCBI Taxonomy" id="60550"/>
    <lineage>
        <taxon>Bacteria</taxon>
        <taxon>Pseudomonadati</taxon>
        <taxon>Pseudomonadota</taxon>
        <taxon>Betaproteobacteria</taxon>
        <taxon>Burkholderiales</taxon>
        <taxon>Burkholderiaceae</taxon>
        <taxon>Burkholderia</taxon>
        <taxon>Burkholderia cepacia complex</taxon>
    </lineage>
</organism>
<sequence length="46" mass="5327">MGTWCCMYIHEFDDSPEQTTENMSRDGTPSREDFSAEEHAILTQDN</sequence>
<evidence type="ECO:0000256" key="1">
    <source>
        <dbReference type="SAM" id="MobiDB-lite"/>
    </source>
</evidence>
<feature type="compositionally biased region" description="Basic and acidic residues" evidence="1">
    <location>
        <begin position="28"/>
        <end position="40"/>
    </location>
</feature>
<feature type="region of interest" description="Disordered" evidence="1">
    <location>
        <begin position="15"/>
        <end position="46"/>
    </location>
</feature>
<proteinExistence type="predicted"/>
<reference evidence="2 3" key="1">
    <citation type="submission" date="2018-05" db="EMBL/GenBank/DDBJ databases">
        <title>Comparative genomics of bacterial root endophytes of switchgrass collected from native prairies over two seasons.</title>
        <authorList>
            <person name="Tang Y."/>
        </authorList>
    </citation>
    <scope>NUCLEOTIDE SEQUENCE [LARGE SCALE GENOMIC DNA]</scope>
    <source>
        <strain evidence="2 3">NFIX32</strain>
    </source>
</reference>
<protein>
    <submittedName>
        <fullName evidence="2">Uncharacterized protein</fullName>
    </submittedName>
</protein>
<gene>
    <name evidence="2" type="ORF">NA66_10641</name>
</gene>
<name>A0A318I0A1_BURPY</name>
<evidence type="ECO:0000313" key="2">
    <source>
        <dbReference type="EMBL" id="PXX21037.1"/>
    </source>
</evidence>